<dbReference type="InterPro" id="IPR010917">
    <property type="entry name" value="TonB_rcpt_CS"/>
</dbReference>
<evidence type="ECO:0000256" key="4">
    <source>
        <dbReference type="ARBA" id="ARBA00022452"/>
    </source>
</evidence>
<evidence type="ECO:0000256" key="11">
    <source>
        <dbReference type="ARBA" id="ARBA00023136"/>
    </source>
</evidence>
<keyword evidence="3 14" id="KW-0813">Transport</keyword>
<keyword evidence="10 16" id="KW-0798">TonB box</keyword>
<feature type="domain" description="TonB-dependent receptor plug" evidence="19">
    <location>
        <begin position="66"/>
        <end position="164"/>
    </location>
</feature>
<evidence type="ECO:0000259" key="19">
    <source>
        <dbReference type="Pfam" id="PF07715"/>
    </source>
</evidence>
<proteinExistence type="inferred from homology"/>
<comment type="caution">
    <text evidence="20">The sequence shown here is derived from an EMBL/GenBank/DDBJ whole genome shotgun (WGS) entry which is preliminary data.</text>
</comment>
<evidence type="ECO:0000256" key="3">
    <source>
        <dbReference type="ARBA" id="ARBA00022448"/>
    </source>
</evidence>
<dbReference type="InterPro" id="IPR036942">
    <property type="entry name" value="Beta-barrel_TonB_sf"/>
</dbReference>
<dbReference type="PROSITE" id="PS52016">
    <property type="entry name" value="TONB_DEPENDENT_REC_3"/>
    <property type="match status" value="1"/>
</dbReference>
<feature type="signal peptide" evidence="17">
    <location>
        <begin position="1"/>
        <end position="20"/>
    </location>
</feature>
<evidence type="ECO:0000256" key="16">
    <source>
        <dbReference type="RuleBase" id="RU003357"/>
    </source>
</evidence>
<feature type="domain" description="TonB-dependent receptor-like beta-barrel" evidence="18">
    <location>
        <begin position="236"/>
        <end position="689"/>
    </location>
</feature>
<evidence type="ECO:0000256" key="12">
    <source>
        <dbReference type="ARBA" id="ARBA00023170"/>
    </source>
</evidence>
<dbReference type="InterPro" id="IPR012910">
    <property type="entry name" value="Plug_dom"/>
</dbReference>
<keyword evidence="6 14" id="KW-0812">Transmembrane</keyword>
<dbReference type="SUPFAM" id="SSF56935">
    <property type="entry name" value="Porins"/>
    <property type="match status" value="1"/>
</dbReference>
<keyword evidence="7 17" id="KW-0732">Signal</keyword>
<dbReference type="Pfam" id="PF07715">
    <property type="entry name" value="Plug"/>
    <property type="match status" value="1"/>
</dbReference>
<evidence type="ECO:0000256" key="15">
    <source>
        <dbReference type="PROSITE-ProRule" id="PRU10144"/>
    </source>
</evidence>
<keyword evidence="12 20" id="KW-0675">Receptor</keyword>
<dbReference type="CDD" id="cd01347">
    <property type="entry name" value="ligand_gated_channel"/>
    <property type="match status" value="1"/>
</dbReference>
<comment type="subcellular location">
    <subcellularLocation>
        <location evidence="1 14">Cell outer membrane</location>
        <topology evidence="1 14">Multi-pass membrane protein</topology>
    </subcellularLocation>
</comment>
<keyword evidence="9" id="KW-0406">Ion transport</keyword>
<evidence type="ECO:0000256" key="9">
    <source>
        <dbReference type="ARBA" id="ARBA00023065"/>
    </source>
</evidence>
<evidence type="ECO:0000256" key="6">
    <source>
        <dbReference type="ARBA" id="ARBA00022692"/>
    </source>
</evidence>
<evidence type="ECO:0000256" key="5">
    <source>
        <dbReference type="ARBA" id="ARBA00022496"/>
    </source>
</evidence>
<name>A0ABU6J2V3_9BURK</name>
<dbReference type="InterPro" id="IPR010105">
    <property type="entry name" value="TonB_sidphr_rcpt"/>
</dbReference>
<dbReference type="RefSeq" id="WP_326504676.1">
    <property type="nucleotide sequence ID" value="NZ_JAWIIV010000001.1"/>
</dbReference>
<dbReference type="InterPro" id="IPR039426">
    <property type="entry name" value="TonB-dep_rcpt-like"/>
</dbReference>
<evidence type="ECO:0000256" key="2">
    <source>
        <dbReference type="ARBA" id="ARBA00009810"/>
    </source>
</evidence>
<evidence type="ECO:0000313" key="21">
    <source>
        <dbReference type="Proteomes" id="UP001352263"/>
    </source>
</evidence>
<dbReference type="InterPro" id="IPR000531">
    <property type="entry name" value="Beta-barrel_TonB"/>
</dbReference>
<reference evidence="20 21" key="1">
    <citation type="submission" date="2023-10" db="EMBL/GenBank/DDBJ databases">
        <title>Noviherbaspirillum sp. CPCC 100848 genome assembly.</title>
        <authorList>
            <person name="Li X.Y."/>
            <person name="Fang X.M."/>
        </authorList>
    </citation>
    <scope>NUCLEOTIDE SEQUENCE [LARGE SCALE GENOMIC DNA]</scope>
    <source>
        <strain evidence="20 21">CPCC 100848</strain>
    </source>
</reference>
<dbReference type="Pfam" id="PF00593">
    <property type="entry name" value="TonB_dep_Rec_b-barrel"/>
    <property type="match status" value="1"/>
</dbReference>
<dbReference type="InterPro" id="IPR037066">
    <property type="entry name" value="Plug_dom_sf"/>
</dbReference>
<dbReference type="NCBIfam" id="TIGR01783">
    <property type="entry name" value="TonB-siderophor"/>
    <property type="match status" value="1"/>
</dbReference>
<dbReference type="Gene3D" id="2.170.130.10">
    <property type="entry name" value="TonB-dependent receptor, plug domain"/>
    <property type="match status" value="1"/>
</dbReference>
<dbReference type="EMBL" id="JAWIIV010000001">
    <property type="protein sequence ID" value="MEC4717932.1"/>
    <property type="molecule type" value="Genomic_DNA"/>
</dbReference>
<feature type="chain" id="PRO_5046747766" evidence="17">
    <location>
        <begin position="21"/>
        <end position="722"/>
    </location>
</feature>
<keyword evidence="8" id="KW-0408">Iron</keyword>
<organism evidence="20 21">
    <name type="scientific">Noviherbaspirillum album</name>
    <dbReference type="NCBI Taxonomy" id="3080276"/>
    <lineage>
        <taxon>Bacteria</taxon>
        <taxon>Pseudomonadati</taxon>
        <taxon>Pseudomonadota</taxon>
        <taxon>Betaproteobacteria</taxon>
        <taxon>Burkholderiales</taxon>
        <taxon>Oxalobacteraceae</taxon>
        <taxon>Noviherbaspirillum</taxon>
    </lineage>
</organism>
<evidence type="ECO:0000256" key="8">
    <source>
        <dbReference type="ARBA" id="ARBA00023004"/>
    </source>
</evidence>
<evidence type="ECO:0000256" key="14">
    <source>
        <dbReference type="PROSITE-ProRule" id="PRU01360"/>
    </source>
</evidence>
<dbReference type="PROSITE" id="PS01156">
    <property type="entry name" value="TONB_DEPENDENT_REC_2"/>
    <property type="match status" value="1"/>
</dbReference>
<gene>
    <name evidence="20" type="ORF">RY831_02105</name>
</gene>
<evidence type="ECO:0000256" key="10">
    <source>
        <dbReference type="ARBA" id="ARBA00023077"/>
    </source>
</evidence>
<keyword evidence="5" id="KW-0410">Iron transport</keyword>
<dbReference type="PANTHER" id="PTHR32552:SF83">
    <property type="entry name" value="BLR3904 PROTEIN"/>
    <property type="match status" value="1"/>
</dbReference>
<dbReference type="Proteomes" id="UP001352263">
    <property type="component" value="Unassembled WGS sequence"/>
</dbReference>
<evidence type="ECO:0000256" key="7">
    <source>
        <dbReference type="ARBA" id="ARBA00022729"/>
    </source>
</evidence>
<evidence type="ECO:0000256" key="13">
    <source>
        <dbReference type="ARBA" id="ARBA00023237"/>
    </source>
</evidence>
<keyword evidence="11 14" id="KW-0472">Membrane</keyword>
<dbReference type="Gene3D" id="2.40.170.20">
    <property type="entry name" value="TonB-dependent receptor, beta-barrel domain"/>
    <property type="match status" value="1"/>
</dbReference>
<keyword evidence="13 14" id="KW-0998">Cell outer membrane</keyword>
<feature type="short sequence motif" description="TonB C-terminal box" evidence="15">
    <location>
        <begin position="705"/>
        <end position="722"/>
    </location>
</feature>
<evidence type="ECO:0000256" key="17">
    <source>
        <dbReference type="SAM" id="SignalP"/>
    </source>
</evidence>
<sequence length="722" mass="78251">MTTSHTRHAIAILTSLPVLAGASIAQAQQAGSAETVLPSVSVSAPRISGDQVDSAGVAAFGQIPLHQTPAAVSVITRGQMQERGIRQTTDVLRLDASLNEAYNAIGYAEQFSIRGFNLDNASSYRKDGLEIGADASIPLENKERIEVLKGLAGLQAGIATPGGIINYVTKRPTAETLRTVTLEARERGTLYGAVDLGGRFDDRRFGYRINAAAEKLRSYVRNADGERQFVSGAFDWRLTPQALLQLDLDYQHKSQLSVPGFQLINGTDLPTGISARTMLNNQPWSRPVKTDSANVGLRLDVQFNPDWNASVAINRHAFRRDDFAAFPFGCAAGGLFFGFCANGDFDVYDYQSENENKSLLTTQAMLQGRFATGGLAHAATVGVSTLRRRDEFGDCVYGAVDCLGSAPNGSSNLYNPVAVPASTIATGPVRLRRSGNEHSLFANDVISLSESMKLHAGVRYTHIEREQYDPAGLRASNHDRGYFLPNVALAYSPRKDWTAYVSYAQGLEHGGIAPLFASNANQALDPSKSKQVEFGMKMAVADDWQIAAALFQIRKPLEYTDADFAYIRNGDAEHRGLELSAQGRATRNLTIGASLAALRTRQENTGLPGVDGKRTTNVPKLKAIVHLDYTVPELAGLALNGSWQYAGNKAFNPDNSVTVPGYHLFNIGARYSTRVGGMATTLRAGIDNVADKFYWRDVTQSLGGYLFPGAPRTFRVSAQFDF</sequence>
<keyword evidence="21" id="KW-1185">Reference proteome</keyword>
<keyword evidence="4 14" id="KW-1134">Transmembrane beta strand</keyword>
<comment type="similarity">
    <text evidence="2 14 16">Belongs to the TonB-dependent receptor family.</text>
</comment>
<protein>
    <submittedName>
        <fullName evidence="20">TonB-dependent siderophore receptor</fullName>
    </submittedName>
</protein>
<evidence type="ECO:0000259" key="18">
    <source>
        <dbReference type="Pfam" id="PF00593"/>
    </source>
</evidence>
<evidence type="ECO:0000313" key="20">
    <source>
        <dbReference type="EMBL" id="MEC4717932.1"/>
    </source>
</evidence>
<accession>A0ABU6J2V3</accession>
<dbReference type="PANTHER" id="PTHR32552">
    <property type="entry name" value="FERRICHROME IRON RECEPTOR-RELATED"/>
    <property type="match status" value="1"/>
</dbReference>
<evidence type="ECO:0000256" key="1">
    <source>
        <dbReference type="ARBA" id="ARBA00004571"/>
    </source>
</evidence>